<evidence type="ECO:0000256" key="1">
    <source>
        <dbReference type="ARBA" id="ARBA00004141"/>
    </source>
</evidence>
<dbReference type="Pfam" id="PF03845">
    <property type="entry name" value="Spore_permease"/>
    <property type="match status" value="1"/>
</dbReference>
<dbReference type="EMBL" id="CP017704">
    <property type="protein sequence ID" value="ASS93044.1"/>
    <property type="molecule type" value="Genomic_DNA"/>
</dbReference>
<dbReference type="OrthoDB" id="1891864at2"/>
<evidence type="ECO:0000313" key="10">
    <source>
        <dbReference type="Proteomes" id="UP000214618"/>
    </source>
</evidence>
<keyword evidence="6 8" id="KW-1133">Transmembrane helix</keyword>
<feature type="transmembrane region" description="Helical" evidence="8">
    <location>
        <begin position="215"/>
        <end position="238"/>
    </location>
</feature>
<feature type="transmembrane region" description="Helical" evidence="8">
    <location>
        <begin position="73"/>
        <end position="94"/>
    </location>
</feature>
<evidence type="ECO:0000313" key="9">
    <source>
        <dbReference type="EMBL" id="ASS93044.1"/>
    </source>
</evidence>
<dbReference type="GeneID" id="56471720"/>
<feature type="transmembrane region" description="Helical" evidence="8">
    <location>
        <begin position="100"/>
        <end position="127"/>
    </location>
</feature>
<comment type="similarity">
    <text evidence="2">Belongs to the amino acid-polyamine-organocation (APC) superfamily. Spore germination protein (SGP) (TC 2.A.3.9) family.</text>
</comment>
<evidence type="ECO:0000256" key="8">
    <source>
        <dbReference type="SAM" id="Phobius"/>
    </source>
</evidence>
<evidence type="ECO:0000256" key="7">
    <source>
        <dbReference type="ARBA" id="ARBA00023136"/>
    </source>
</evidence>
<evidence type="ECO:0000256" key="6">
    <source>
        <dbReference type="ARBA" id="ARBA00022989"/>
    </source>
</evidence>
<dbReference type="PANTHER" id="PTHR34975">
    <property type="entry name" value="SPORE GERMINATION PROTEIN A2"/>
    <property type="match status" value="1"/>
</dbReference>
<feature type="transmembrane region" description="Helical" evidence="8">
    <location>
        <begin position="180"/>
        <end position="203"/>
    </location>
</feature>
<evidence type="ECO:0000256" key="4">
    <source>
        <dbReference type="ARBA" id="ARBA00022544"/>
    </source>
</evidence>
<keyword evidence="5 8" id="KW-0812">Transmembrane</keyword>
<feature type="transmembrane region" description="Helical" evidence="8">
    <location>
        <begin position="139"/>
        <end position="160"/>
    </location>
</feature>
<evidence type="ECO:0000256" key="5">
    <source>
        <dbReference type="ARBA" id="ARBA00022692"/>
    </source>
</evidence>
<dbReference type="GO" id="GO:0009847">
    <property type="term" value="P:spore germination"/>
    <property type="evidence" value="ECO:0007669"/>
    <property type="project" value="InterPro"/>
</dbReference>
<gene>
    <name evidence="9" type="ORF">BS1321_03140</name>
</gene>
<dbReference type="Proteomes" id="UP000214618">
    <property type="component" value="Chromosome"/>
</dbReference>
<protein>
    <submittedName>
        <fullName evidence="9">Uncharacterized protein</fullName>
    </submittedName>
</protein>
<dbReference type="InterPro" id="IPR004761">
    <property type="entry name" value="Spore_GerAB"/>
</dbReference>
<dbReference type="AlphaFoldDB" id="A0A223ECR9"/>
<feature type="transmembrane region" description="Helical" evidence="8">
    <location>
        <begin position="34"/>
        <end position="53"/>
    </location>
</feature>
<dbReference type="RefSeq" id="WP_063234607.1">
    <property type="nucleotide sequence ID" value="NZ_BCVO01000016.1"/>
</dbReference>
<comment type="subcellular location">
    <subcellularLocation>
        <location evidence="1">Membrane</location>
        <topology evidence="1">Multi-pass membrane protein</topology>
    </subcellularLocation>
</comment>
<dbReference type="NCBIfam" id="TIGR00912">
    <property type="entry name" value="2A0309"/>
    <property type="match status" value="1"/>
</dbReference>
<organism evidence="9 10">
    <name type="scientific">Peribacillus simplex NBRC 15720 = DSM 1321</name>
    <dbReference type="NCBI Taxonomy" id="1349754"/>
    <lineage>
        <taxon>Bacteria</taxon>
        <taxon>Bacillati</taxon>
        <taxon>Bacillota</taxon>
        <taxon>Bacilli</taxon>
        <taxon>Bacillales</taxon>
        <taxon>Bacillaceae</taxon>
        <taxon>Peribacillus</taxon>
    </lineage>
</organism>
<evidence type="ECO:0000256" key="2">
    <source>
        <dbReference type="ARBA" id="ARBA00007998"/>
    </source>
</evidence>
<feature type="transmembrane region" description="Helical" evidence="8">
    <location>
        <begin position="268"/>
        <end position="293"/>
    </location>
</feature>
<keyword evidence="4" id="KW-0309">Germination</keyword>
<keyword evidence="7 8" id="KW-0472">Membrane</keyword>
<proteinExistence type="inferred from homology"/>
<accession>A0A223ECR9</accession>
<reference evidence="9 10" key="1">
    <citation type="submission" date="2016-10" db="EMBL/GenBank/DDBJ databases">
        <title>The whole genome sequencing and assembly of Bacillus simplex DSM 1321 strain.</title>
        <authorList>
            <person name="Park M.-K."/>
            <person name="Lee Y.-J."/>
            <person name="Yi H."/>
            <person name="Bahn Y.-S."/>
            <person name="Kim J.F."/>
            <person name="Lee D.-W."/>
        </authorList>
    </citation>
    <scope>NUCLEOTIDE SEQUENCE [LARGE SCALE GENOMIC DNA]</scope>
    <source>
        <strain evidence="9 10">DSM 1321</strain>
    </source>
</reference>
<dbReference type="PANTHER" id="PTHR34975:SF2">
    <property type="entry name" value="SPORE GERMINATION PROTEIN A2"/>
    <property type="match status" value="1"/>
</dbReference>
<feature type="transmembrane region" description="Helical" evidence="8">
    <location>
        <begin position="337"/>
        <end position="357"/>
    </location>
</feature>
<sequence length="363" mass="40893">MKEKINTIQFFCLIVLFEIGSALLLEVGRPAGKYGWIALMAAGLLGCLLYLVYTKLHTYYPSLPLTQYTQLIWGKHIGIIISFLYVLYFMYMAARILRDFTALLLIMAYRNTSPVILAALMMGVCMYGIKQGIQTIGRVALAGFVLLFSILFLIIIFQWINGLLEVDNVRPIIPRDWSPILHTIFPTALTIPFGEMIAFLMIFPVLDQKSKVKKIGLYAIIASCLYLAFSSIVNIMILNEDIVESSIFPLLSAASLVDIAHFITRLEALVVITLVTLGIFKLLVFFYCTVIGIADILQIKNQNKLILPIGLLILTLSFAIAPNYIEHIYIGVHKVPYYLHIPLQIVVPILLLLTAFIKNRKKT</sequence>
<feature type="transmembrane region" description="Helical" evidence="8">
    <location>
        <begin position="305"/>
        <end position="325"/>
    </location>
</feature>
<name>A0A223ECR9_9BACI</name>
<keyword evidence="3" id="KW-0813">Transport</keyword>
<dbReference type="GO" id="GO:0016020">
    <property type="term" value="C:membrane"/>
    <property type="evidence" value="ECO:0007669"/>
    <property type="project" value="UniProtKB-SubCell"/>
</dbReference>
<evidence type="ECO:0000256" key="3">
    <source>
        <dbReference type="ARBA" id="ARBA00022448"/>
    </source>
</evidence>